<dbReference type="HAMAP" id="MF_00321">
    <property type="entry name" value="GTPase_EngB"/>
    <property type="match status" value="1"/>
</dbReference>
<keyword evidence="8 10" id="KW-0717">Septation</keyword>
<dbReference type="Gene3D" id="3.40.50.300">
    <property type="entry name" value="P-loop containing nucleotide triphosphate hydrolases"/>
    <property type="match status" value="1"/>
</dbReference>
<dbReference type="PANTHER" id="PTHR11649">
    <property type="entry name" value="MSS1/TRME-RELATED GTP-BINDING PROTEIN"/>
    <property type="match status" value="1"/>
</dbReference>
<organism evidence="12 13">
    <name type="scientific">Salinisphaera hydrothermalis (strain C41B8)</name>
    <dbReference type="NCBI Taxonomy" id="1304275"/>
    <lineage>
        <taxon>Bacteria</taxon>
        <taxon>Pseudomonadati</taxon>
        <taxon>Pseudomonadota</taxon>
        <taxon>Gammaproteobacteria</taxon>
        <taxon>Salinisphaerales</taxon>
        <taxon>Salinisphaeraceae</taxon>
        <taxon>Salinisphaera</taxon>
    </lineage>
</organism>
<comment type="function">
    <text evidence="10">Necessary for normal cell division and for the maintenance of normal septation.</text>
</comment>
<dbReference type="FunFam" id="3.40.50.300:FF:000098">
    <property type="entry name" value="Probable GTP-binding protein EngB"/>
    <property type="match status" value="1"/>
</dbReference>
<dbReference type="EMBL" id="APNK01000009">
    <property type="protein sequence ID" value="KEZ77736.1"/>
    <property type="molecule type" value="Genomic_DNA"/>
</dbReference>
<evidence type="ECO:0000256" key="4">
    <source>
        <dbReference type="ARBA" id="ARBA00022723"/>
    </source>
</evidence>
<dbReference type="STRING" id="1304275.C41B8_07960"/>
<evidence type="ECO:0000256" key="10">
    <source>
        <dbReference type="HAMAP-Rule" id="MF_00321"/>
    </source>
</evidence>
<dbReference type="GO" id="GO:0005829">
    <property type="term" value="C:cytosol"/>
    <property type="evidence" value="ECO:0007669"/>
    <property type="project" value="TreeGrafter"/>
</dbReference>
<sequence>MAERRHTTSLISSMPELTARDFRTMRFLLSAPKLSALPPADRCEIAFAGRSNAGKSSALNALCEQGNLARTSKTPGRTQAINFFDNDRLRFADLPGYGFARVPPAIKAEWGALIEGYLAERETLAGIVLIMDARRPLLDFDRQLIEWGSAYGLAFHLMLTKADKLSRNEQHNVLRRTRAAVEGATAQLFSSTKRIGIEEARAAISALVPDDESDGDDPLIETSD</sequence>
<evidence type="ECO:0000256" key="1">
    <source>
        <dbReference type="ARBA" id="ARBA00001946"/>
    </source>
</evidence>
<dbReference type="InterPro" id="IPR006073">
    <property type="entry name" value="GTP-bd"/>
</dbReference>
<dbReference type="GO" id="GO:0005525">
    <property type="term" value="F:GTP binding"/>
    <property type="evidence" value="ECO:0007669"/>
    <property type="project" value="UniProtKB-UniRule"/>
</dbReference>
<evidence type="ECO:0000256" key="9">
    <source>
        <dbReference type="ARBA" id="ARBA00023306"/>
    </source>
</evidence>
<evidence type="ECO:0000256" key="8">
    <source>
        <dbReference type="ARBA" id="ARBA00023210"/>
    </source>
</evidence>
<keyword evidence="3 10" id="KW-0132">Cell division</keyword>
<evidence type="ECO:0000313" key="12">
    <source>
        <dbReference type="EMBL" id="KEZ77736.1"/>
    </source>
</evidence>
<dbReference type="AlphaFoldDB" id="A0A084IM02"/>
<evidence type="ECO:0000256" key="6">
    <source>
        <dbReference type="ARBA" id="ARBA00022842"/>
    </source>
</evidence>
<evidence type="ECO:0000256" key="2">
    <source>
        <dbReference type="ARBA" id="ARBA00009638"/>
    </source>
</evidence>
<proteinExistence type="inferred from homology"/>
<dbReference type="InterPro" id="IPR027417">
    <property type="entry name" value="P-loop_NTPase"/>
</dbReference>
<feature type="domain" description="EngB-type G" evidence="11">
    <location>
        <begin position="41"/>
        <end position="210"/>
    </location>
</feature>
<keyword evidence="7 10" id="KW-0342">GTP-binding</keyword>
<keyword evidence="9 10" id="KW-0131">Cell cycle</keyword>
<evidence type="ECO:0000256" key="5">
    <source>
        <dbReference type="ARBA" id="ARBA00022741"/>
    </source>
</evidence>
<protein>
    <recommendedName>
        <fullName evidence="10">Probable GTP-binding protein EngB</fullName>
    </recommendedName>
</protein>
<keyword evidence="13" id="KW-1185">Reference proteome</keyword>
<evidence type="ECO:0000259" key="11">
    <source>
        <dbReference type="PROSITE" id="PS51706"/>
    </source>
</evidence>
<dbReference type="GO" id="GO:0000917">
    <property type="term" value="P:division septum assembly"/>
    <property type="evidence" value="ECO:0007669"/>
    <property type="project" value="UniProtKB-KW"/>
</dbReference>
<comment type="caution">
    <text evidence="12">The sequence shown here is derived from an EMBL/GenBank/DDBJ whole genome shotgun (WGS) entry which is preliminary data.</text>
</comment>
<dbReference type="CDD" id="cd01876">
    <property type="entry name" value="YihA_EngB"/>
    <property type="match status" value="1"/>
</dbReference>
<gene>
    <name evidence="10" type="primary">engB</name>
    <name evidence="12" type="ORF">C41B8_07960</name>
</gene>
<dbReference type="Proteomes" id="UP000028302">
    <property type="component" value="Unassembled WGS sequence"/>
</dbReference>
<keyword evidence="6" id="KW-0460">Magnesium</keyword>
<dbReference type="NCBIfam" id="TIGR03598">
    <property type="entry name" value="GTPase_YsxC"/>
    <property type="match status" value="1"/>
</dbReference>
<name>A0A084IM02_SALHC</name>
<evidence type="ECO:0000313" key="13">
    <source>
        <dbReference type="Proteomes" id="UP000028302"/>
    </source>
</evidence>
<dbReference type="Pfam" id="PF01926">
    <property type="entry name" value="MMR_HSR1"/>
    <property type="match status" value="1"/>
</dbReference>
<comment type="cofactor">
    <cofactor evidence="1">
        <name>Mg(2+)</name>
        <dbReference type="ChEBI" id="CHEBI:18420"/>
    </cofactor>
</comment>
<evidence type="ECO:0000256" key="7">
    <source>
        <dbReference type="ARBA" id="ARBA00023134"/>
    </source>
</evidence>
<dbReference type="eggNOG" id="COG0218">
    <property type="taxonomic scope" value="Bacteria"/>
</dbReference>
<dbReference type="PATRIC" id="fig|1304275.5.peg.1623"/>
<accession>A0A084IM02</accession>
<dbReference type="GO" id="GO:0046872">
    <property type="term" value="F:metal ion binding"/>
    <property type="evidence" value="ECO:0007669"/>
    <property type="project" value="UniProtKB-KW"/>
</dbReference>
<comment type="similarity">
    <text evidence="2 10">Belongs to the TRAFAC class TrmE-Era-EngA-EngB-Septin-like GTPase superfamily. EngB GTPase family.</text>
</comment>
<dbReference type="SUPFAM" id="SSF52540">
    <property type="entry name" value="P-loop containing nucleoside triphosphate hydrolases"/>
    <property type="match status" value="1"/>
</dbReference>
<evidence type="ECO:0000256" key="3">
    <source>
        <dbReference type="ARBA" id="ARBA00022618"/>
    </source>
</evidence>
<reference evidence="12 13" key="1">
    <citation type="submission" date="2013-03" db="EMBL/GenBank/DDBJ databases">
        <title>Salinisphaera hydrothermalis C41B8 Genome Sequencing.</title>
        <authorList>
            <person name="Li C."/>
            <person name="Lai Q."/>
            <person name="Shao Z."/>
        </authorList>
    </citation>
    <scope>NUCLEOTIDE SEQUENCE [LARGE SCALE GENOMIC DNA]</scope>
    <source>
        <strain evidence="12 13">C41B8</strain>
    </source>
</reference>
<dbReference type="InterPro" id="IPR030393">
    <property type="entry name" value="G_ENGB_dom"/>
</dbReference>
<keyword evidence="4" id="KW-0479">Metal-binding</keyword>
<dbReference type="PANTHER" id="PTHR11649:SF13">
    <property type="entry name" value="ENGB-TYPE G DOMAIN-CONTAINING PROTEIN"/>
    <property type="match status" value="1"/>
</dbReference>
<keyword evidence="5 10" id="KW-0547">Nucleotide-binding</keyword>
<dbReference type="InterPro" id="IPR019987">
    <property type="entry name" value="GTP-bd_ribosome_bio_YsxC"/>
</dbReference>
<dbReference type="PROSITE" id="PS51706">
    <property type="entry name" value="G_ENGB"/>
    <property type="match status" value="1"/>
</dbReference>